<keyword evidence="1" id="KW-1133">Transmembrane helix</keyword>
<evidence type="ECO:0000313" key="3">
    <source>
        <dbReference type="Proteomes" id="UP000184375"/>
    </source>
</evidence>
<accession>A0A1M7MLA1</accession>
<dbReference type="RefSeq" id="WP_084099038.1">
    <property type="nucleotide sequence ID" value="NZ_FRCR01000023.1"/>
</dbReference>
<evidence type="ECO:0000313" key="2">
    <source>
        <dbReference type="EMBL" id="SHM91244.1"/>
    </source>
</evidence>
<dbReference type="OrthoDB" id="9804143at2"/>
<proteinExistence type="predicted"/>
<reference evidence="3" key="1">
    <citation type="submission" date="2016-11" db="EMBL/GenBank/DDBJ databases">
        <authorList>
            <person name="Varghese N."/>
            <person name="Submissions S."/>
        </authorList>
    </citation>
    <scope>NUCLEOTIDE SEQUENCE [LARGE SCALE GENOMIC DNA]</scope>
    <source>
        <strain evidence="3">DSM 18802</strain>
    </source>
</reference>
<protein>
    <submittedName>
        <fullName evidence="2">Putative peptidoglycan lipid II flippase</fullName>
    </submittedName>
</protein>
<sequence>MPTLIGIPYNFIIIAALLLHDMVGPYGLVAATLAGSALQLLLLLIFAFQKGYRYRTVIDLKDGDVIKVASLSVPVMMGRRCSS</sequence>
<dbReference type="AlphaFoldDB" id="A0A1M7MLA1"/>
<dbReference type="STRING" id="447595.SAMN05660826_02324"/>
<gene>
    <name evidence="2" type="ORF">SAMN05660826_02324</name>
</gene>
<dbReference type="Proteomes" id="UP000184375">
    <property type="component" value="Unassembled WGS sequence"/>
</dbReference>
<name>A0A1M7MLA1_9FIRM</name>
<organism evidence="2 3">
    <name type="scientific">Caldanaerovirga acetigignens</name>
    <dbReference type="NCBI Taxonomy" id="447595"/>
    <lineage>
        <taxon>Bacteria</taxon>
        <taxon>Bacillati</taxon>
        <taxon>Bacillota</taxon>
        <taxon>Clostridia</taxon>
        <taxon>Thermosediminibacterales</taxon>
        <taxon>Thermosediminibacteraceae</taxon>
        <taxon>Caldanaerovirga</taxon>
    </lineage>
</organism>
<keyword evidence="3" id="KW-1185">Reference proteome</keyword>
<keyword evidence="1" id="KW-0472">Membrane</keyword>
<evidence type="ECO:0000256" key="1">
    <source>
        <dbReference type="SAM" id="Phobius"/>
    </source>
</evidence>
<dbReference type="EMBL" id="FRCR01000023">
    <property type="protein sequence ID" value="SHM91244.1"/>
    <property type="molecule type" value="Genomic_DNA"/>
</dbReference>
<keyword evidence="1" id="KW-0812">Transmembrane</keyword>
<feature type="transmembrane region" description="Helical" evidence="1">
    <location>
        <begin position="26"/>
        <end position="48"/>
    </location>
</feature>